<keyword evidence="22" id="KW-1185">Reference proteome</keyword>
<feature type="domain" description="3-dehydroquinate synthase N-terminal" evidence="19">
    <location>
        <begin position="71"/>
        <end position="181"/>
    </location>
</feature>
<dbReference type="PANTHER" id="PTHR43622:SF7">
    <property type="entry name" value="3-DEHYDROQUINATE SYNTHASE, CHLOROPLASTIC"/>
    <property type="match status" value="1"/>
</dbReference>
<comment type="caution">
    <text evidence="18">Lacks conserved residue(s) required for the propagation of feature annotation.</text>
</comment>
<evidence type="ECO:0000259" key="20">
    <source>
        <dbReference type="Pfam" id="PF24621"/>
    </source>
</evidence>
<dbReference type="PIRSF" id="PIRSF001455">
    <property type="entry name" value="DHQ_synth"/>
    <property type="match status" value="1"/>
</dbReference>
<feature type="domain" description="3-dehydroquinate synthase C-terminal" evidence="20">
    <location>
        <begin position="183"/>
        <end position="327"/>
    </location>
</feature>
<dbReference type="GO" id="GO:0008652">
    <property type="term" value="P:amino acid biosynthetic process"/>
    <property type="evidence" value="ECO:0007669"/>
    <property type="project" value="UniProtKB-KW"/>
</dbReference>
<organism evidence="21 22">
    <name type="scientific">Novibacillus thermophilus</name>
    <dbReference type="NCBI Taxonomy" id="1471761"/>
    <lineage>
        <taxon>Bacteria</taxon>
        <taxon>Bacillati</taxon>
        <taxon>Bacillota</taxon>
        <taxon>Bacilli</taxon>
        <taxon>Bacillales</taxon>
        <taxon>Thermoactinomycetaceae</taxon>
        <taxon>Novibacillus</taxon>
    </lineage>
</organism>
<evidence type="ECO:0000256" key="1">
    <source>
        <dbReference type="ARBA" id="ARBA00001393"/>
    </source>
</evidence>
<comment type="cofactor">
    <cofactor evidence="3">
        <name>Zn(2+)</name>
        <dbReference type="ChEBI" id="CHEBI:29105"/>
    </cofactor>
</comment>
<keyword evidence="17 18" id="KW-0170">Cobalt</keyword>
<protein>
    <recommendedName>
        <fullName evidence="8 18">3-dehydroquinate synthase</fullName>
        <shortName evidence="18">DHQS</shortName>
        <ecNumber evidence="7 18">4.2.3.4</ecNumber>
    </recommendedName>
</protein>
<dbReference type="InterPro" id="IPR050071">
    <property type="entry name" value="Dehydroquinate_synthase"/>
</dbReference>
<keyword evidence="13 18" id="KW-0862">Zinc</keyword>
<dbReference type="Gene3D" id="1.20.1090.10">
    <property type="entry name" value="Dehydroquinate synthase-like - alpha domain"/>
    <property type="match status" value="1"/>
</dbReference>
<evidence type="ECO:0000256" key="13">
    <source>
        <dbReference type="ARBA" id="ARBA00022833"/>
    </source>
</evidence>
<evidence type="ECO:0000256" key="10">
    <source>
        <dbReference type="ARBA" id="ARBA00022605"/>
    </source>
</evidence>
<feature type="binding site" evidence="18">
    <location>
        <position position="266"/>
    </location>
    <ligand>
        <name>Zn(2+)</name>
        <dbReference type="ChEBI" id="CHEBI:29105"/>
    </ligand>
</feature>
<evidence type="ECO:0000313" key="21">
    <source>
        <dbReference type="EMBL" id="AQS56671.1"/>
    </source>
</evidence>
<dbReference type="EC" id="4.2.3.4" evidence="7 18"/>
<keyword evidence="14 18" id="KW-0520">NAD</keyword>
<dbReference type="KEGG" id="ntr:B0W44_13815"/>
<keyword evidence="11 18" id="KW-0479">Metal-binding</keyword>
<dbReference type="Pfam" id="PF24621">
    <property type="entry name" value="DHQS_C"/>
    <property type="match status" value="1"/>
</dbReference>
<feature type="binding site" evidence="18">
    <location>
        <position position="186"/>
    </location>
    <ligand>
        <name>Zn(2+)</name>
        <dbReference type="ChEBI" id="CHEBI:29105"/>
    </ligand>
</feature>
<feature type="binding site" evidence="18">
    <location>
        <position position="144"/>
    </location>
    <ligand>
        <name>NAD(+)</name>
        <dbReference type="ChEBI" id="CHEBI:57540"/>
    </ligand>
</feature>
<keyword evidence="9 18" id="KW-0963">Cytoplasm</keyword>
<gene>
    <name evidence="18" type="primary">aroB</name>
    <name evidence="21" type="ORF">B0W44_13815</name>
</gene>
<evidence type="ECO:0000256" key="9">
    <source>
        <dbReference type="ARBA" id="ARBA00022490"/>
    </source>
</evidence>
<dbReference type="EMBL" id="CP019699">
    <property type="protein sequence ID" value="AQS56671.1"/>
    <property type="molecule type" value="Genomic_DNA"/>
</dbReference>
<comment type="cofactor">
    <cofactor evidence="2 18">
        <name>NAD(+)</name>
        <dbReference type="ChEBI" id="CHEBI:57540"/>
    </cofactor>
</comment>
<name>A0A1U9K9H4_9BACL</name>
<evidence type="ECO:0000256" key="4">
    <source>
        <dbReference type="ARBA" id="ARBA00004496"/>
    </source>
</evidence>
<dbReference type="STRING" id="1471761.B0W44_13815"/>
<evidence type="ECO:0000256" key="2">
    <source>
        <dbReference type="ARBA" id="ARBA00001911"/>
    </source>
</evidence>
<dbReference type="UniPathway" id="UPA00053">
    <property type="reaction ID" value="UER00085"/>
</dbReference>
<reference evidence="21 22" key="1">
    <citation type="journal article" date="2015" name="Int. J. Syst. Evol. Microbiol.">
        <title>Novibacillus thermophilus gen. nov., sp. nov., a Gram-staining-negative and moderately thermophilic member of the family Thermoactinomycetaceae.</title>
        <authorList>
            <person name="Yang G."/>
            <person name="Chen J."/>
            <person name="Zhou S."/>
        </authorList>
    </citation>
    <scope>NUCLEOTIDE SEQUENCE [LARGE SCALE GENOMIC DNA]</scope>
    <source>
        <strain evidence="21 22">SG-1</strain>
    </source>
</reference>
<dbReference type="Proteomes" id="UP000188603">
    <property type="component" value="Chromosome"/>
</dbReference>
<dbReference type="SUPFAM" id="SSF56796">
    <property type="entry name" value="Dehydroquinate synthase-like"/>
    <property type="match status" value="1"/>
</dbReference>
<evidence type="ECO:0000256" key="3">
    <source>
        <dbReference type="ARBA" id="ARBA00001947"/>
    </source>
</evidence>
<dbReference type="GO" id="GO:0009073">
    <property type="term" value="P:aromatic amino acid family biosynthetic process"/>
    <property type="evidence" value="ECO:0007669"/>
    <property type="project" value="UniProtKB-KW"/>
</dbReference>
<keyword evidence="12 18" id="KW-0547">Nucleotide-binding</keyword>
<comment type="similarity">
    <text evidence="6 18">Belongs to the sugar phosphate cyclases superfamily. Dehydroquinate synthase family.</text>
</comment>
<dbReference type="NCBIfam" id="TIGR01357">
    <property type="entry name" value="aroB"/>
    <property type="match status" value="1"/>
</dbReference>
<accession>A0A1U9K9H4</accession>
<evidence type="ECO:0000256" key="11">
    <source>
        <dbReference type="ARBA" id="ARBA00022723"/>
    </source>
</evidence>
<evidence type="ECO:0000256" key="8">
    <source>
        <dbReference type="ARBA" id="ARBA00017684"/>
    </source>
</evidence>
<evidence type="ECO:0000256" key="15">
    <source>
        <dbReference type="ARBA" id="ARBA00023141"/>
    </source>
</evidence>
<evidence type="ECO:0000259" key="19">
    <source>
        <dbReference type="Pfam" id="PF01761"/>
    </source>
</evidence>
<proteinExistence type="inferred from homology"/>
<keyword evidence="16 18" id="KW-0456">Lyase</keyword>
<dbReference type="FunFam" id="3.40.50.1970:FF:000007">
    <property type="entry name" value="Pentafunctional AROM polypeptide"/>
    <property type="match status" value="1"/>
</dbReference>
<dbReference type="Pfam" id="PF01761">
    <property type="entry name" value="DHQ_synthase"/>
    <property type="match status" value="1"/>
</dbReference>
<keyword evidence="10 18" id="KW-0028">Amino-acid biosynthesis</keyword>
<evidence type="ECO:0000256" key="6">
    <source>
        <dbReference type="ARBA" id="ARBA00005412"/>
    </source>
</evidence>
<evidence type="ECO:0000256" key="5">
    <source>
        <dbReference type="ARBA" id="ARBA00004661"/>
    </source>
</evidence>
<evidence type="ECO:0000256" key="17">
    <source>
        <dbReference type="ARBA" id="ARBA00023285"/>
    </source>
</evidence>
<feature type="binding site" evidence="18">
    <location>
        <position position="249"/>
    </location>
    <ligand>
        <name>Zn(2+)</name>
        <dbReference type="ChEBI" id="CHEBI:29105"/>
    </ligand>
</feature>
<feature type="binding site" evidence="18">
    <location>
        <position position="153"/>
    </location>
    <ligand>
        <name>NAD(+)</name>
        <dbReference type="ChEBI" id="CHEBI:57540"/>
    </ligand>
</feature>
<dbReference type="HAMAP" id="MF_00110">
    <property type="entry name" value="DHQ_synthase"/>
    <property type="match status" value="1"/>
</dbReference>
<sequence length="364" mass="39832">METLYVELGERSYPIHIGPGLLRRLPLLLAECDIAPDHPLFIVTDEHVNQRYGSDVQQFLKDAGYKVGKSVVPPGDTSKSLHVLEHLVTDALHFGLDRNGVVLALGGGMIGDLAGFLSASYMRGVRFVQLPTTLLAHDSSVGGKVAVNHPLAKNVIGAFHQPVGVIYDTTTLATLPKRELTSGFAEVIKHGLIRDVTLLELLEEKRDQLVGLESPYIDRAILKGCRIKAEVVSRDEKEHGLRAVLNYGHTIGHAVEALADFGRLTHGESIAIGMVGEAMIGERLGTVKEDIVTPTKELLRAYGLPTTLPPYLAETDILARMYHDKKNRSGKLVMVLPTGWGQVDIFPNIPDDTVLDVLRQLKDE</sequence>
<dbReference type="GO" id="GO:0046872">
    <property type="term" value="F:metal ion binding"/>
    <property type="evidence" value="ECO:0007669"/>
    <property type="project" value="UniProtKB-KW"/>
</dbReference>
<dbReference type="InterPro" id="IPR030963">
    <property type="entry name" value="DHQ_synth_fam"/>
</dbReference>
<dbReference type="GO" id="GO:0005737">
    <property type="term" value="C:cytoplasm"/>
    <property type="evidence" value="ECO:0007669"/>
    <property type="project" value="UniProtKB-SubCell"/>
</dbReference>
<comment type="cofactor">
    <cofactor evidence="18">
        <name>Co(2+)</name>
        <dbReference type="ChEBI" id="CHEBI:48828"/>
    </cofactor>
    <cofactor evidence="18">
        <name>Zn(2+)</name>
        <dbReference type="ChEBI" id="CHEBI:29105"/>
    </cofactor>
    <text evidence="18">Binds 1 divalent metal cation per subunit. Can use either Co(2+) or Zn(2+).</text>
</comment>
<evidence type="ECO:0000313" key="22">
    <source>
        <dbReference type="Proteomes" id="UP000188603"/>
    </source>
</evidence>
<dbReference type="PANTHER" id="PTHR43622">
    <property type="entry name" value="3-DEHYDROQUINATE SYNTHASE"/>
    <property type="match status" value="1"/>
</dbReference>
<dbReference type="OrthoDB" id="9806583at2"/>
<evidence type="ECO:0000256" key="7">
    <source>
        <dbReference type="ARBA" id="ARBA00013031"/>
    </source>
</evidence>
<evidence type="ECO:0000256" key="14">
    <source>
        <dbReference type="ARBA" id="ARBA00023027"/>
    </source>
</evidence>
<evidence type="ECO:0000256" key="16">
    <source>
        <dbReference type="ARBA" id="ARBA00023239"/>
    </source>
</evidence>
<evidence type="ECO:0000256" key="18">
    <source>
        <dbReference type="HAMAP-Rule" id="MF_00110"/>
    </source>
</evidence>
<comment type="catalytic activity">
    <reaction evidence="1 18">
        <text>7-phospho-2-dehydro-3-deoxy-D-arabino-heptonate = 3-dehydroquinate + phosphate</text>
        <dbReference type="Rhea" id="RHEA:21968"/>
        <dbReference type="ChEBI" id="CHEBI:32364"/>
        <dbReference type="ChEBI" id="CHEBI:43474"/>
        <dbReference type="ChEBI" id="CHEBI:58394"/>
        <dbReference type="EC" id="4.2.3.4"/>
    </reaction>
</comment>
<dbReference type="GO" id="GO:0003856">
    <property type="term" value="F:3-dehydroquinate synthase activity"/>
    <property type="evidence" value="ECO:0007669"/>
    <property type="project" value="UniProtKB-UniRule"/>
</dbReference>
<dbReference type="Gene3D" id="3.40.50.1970">
    <property type="match status" value="1"/>
</dbReference>
<feature type="binding site" evidence="18">
    <location>
        <begin position="132"/>
        <end position="133"/>
    </location>
    <ligand>
        <name>NAD(+)</name>
        <dbReference type="ChEBI" id="CHEBI:57540"/>
    </ligand>
</feature>
<comment type="pathway">
    <text evidence="5 18">Metabolic intermediate biosynthesis; chorismate biosynthesis; chorismate from D-erythrose 4-phosphate and phosphoenolpyruvate: step 2/7.</text>
</comment>
<dbReference type="InterPro" id="IPR056179">
    <property type="entry name" value="DHQS_C"/>
</dbReference>
<dbReference type="GO" id="GO:0009423">
    <property type="term" value="P:chorismate biosynthetic process"/>
    <property type="evidence" value="ECO:0007669"/>
    <property type="project" value="UniProtKB-UniRule"/>
</dbReference>
<dbReference type="AlphaFoldDB" id="A0A1U9K9H4"/>
<comment type="subcellular location">
    <subcellularLocation>
        <location evidence="4 18">Cytoplasm</location>
    </subcellularLocation>
</comment>
<dbReference type="InterPro" id="IPR016037">
    <property type="entry name" value="DHQ_synth_AroB"/>
</dbReference>
<keyword evidence="15 18" id="KW-0057">Aromatic amino acid biosynthesis</keyword>
<comment type="function">
    <text evidence="18">Catalyzes the conversion of 3-deoxy-D-arabino-heptulosonate 7-phosphate (DAHP) to dehydroquinate (DHQ).</text>
</comment>
<dbReference type="GO" id="GO:0000166">
    <property type="term" value="F:nucleotide binding"/>
    <property type="evidence" value="ECO:0007669"/>
    <property type="project" value="UniProtKB-KW"/>
</dbReference>
<dbReference type="InterPro" id="IPR030960">
    <property type="entry name" value="DHQS/DOIS_N"/>
</dbReference>
<dbReference type="CDD" id="cd08195">
    <property type="entry name" value="DHQS"/>
    <property type="match status" value="1"/>
</dbReference>
<evidence type="ECO:0000256" key="12">
    <source>
        <dbReference type="ARBA" id="ARBA00022741"/>
    </source>
</evidence>
<dbReference type="RefSeq" id="WP_077720533.1">
    <property type="nucleotide sequence ID" value="NZ_CP019699.1"/>
</dbReference>
<feature type="binding site" evidence="18">
    <location>
        <begin position="171"/>
        <end position="174"/>
    </location>
    <ligand>
        <name>NAD(+)</name>
        <dbReference type="ChEBI" id="CHEBI:57540"/>
    </ligand>
</feature>